<keyword evidence="2" id="KW-1185">Reference proteome</keyword>
<comment type="caution">
    <text evidence="1">The sequence shown here is derived from an EMBL/GenBank/DDBJ whole genome shotgun (WGS) entry which is preliminary data.</text>
</comment>
<name>A0ACC1XQV7_MELAZ</name>
<proteinExistence type="predicted"/>
<protein>
    <submittedName>
        <fullName evidence="1">Receptor kinase</fullName>
    </submittedName>
</protein>
<organism evidence="1 2">
    <name type="scientific">Melia azedarach</name>
    <name type="common">Chinaberry tree</name>
    <dbReference type="NCBI Taxonomy" id="155640"/>
    <lineage>
        <taxon>Eukaryota</taxon>
        <taxon>Viridiplantae</taxon>
        <taxon>Streptophyta</taxon>
        <taxon>Embryophyta</taxon>
        <taxon>Tracheophyta</taxon>
        <taxon>Spermatophyta</taxon>
        <taxon>Magnoliopsida</taxon>
        <taxon>eudicotyledons</taxon>
        <taxon>Gunneridae</taxon>
        <taxon>Pentapetalae</taxon>
        <taxon>rosids</taxon>
        <taxon>malvids</taxon>
        <taxon>Sapindales</taxon>
        <taxon>Meliaceae</taxon>
        <taxon>Melia</taxon>
    </lineage>
</organism>
<accession>A0ACC1XQV7</accession>
<dbReference type="Proteomes" id="UP001164539">
    <property type="component" value="Chromosome 8"/>
</dbReference>
<evidence type="ECO:0000313" key="2">
    <source>
        <dbReference type="Proteomes" id="UP001164539"/>
    </source>
</evidence>
<keyword evidence="1" id="KW-0418">Kinase</keyword>
<sequence>MFNPIIIVMSLSVNVYVAAVYLFLLISLFPENVFLVAAVEIMEYYPAERHDLLLLRDSMNSTADLHDSWTGPPCINDKSRWAGITCSNGHVVSLVLEEIQLTGILPPRFLQNITFLNKLSLRNNLISGSLPNLTNLVNLEYVWLSQNRFSDGIPSDYIDLPKLKNLELQENYLDGQIPPFNQSTMTDFNVSYNHLEGPIPRTGVLQSFPSSSFDHNSGLCGSPLENLCPVPPPSPAPATAPPPPPAPPPGKEKNKKGLHMLFVALIATGSALIPFLVLLIFLCYYKKVHAKESAQQDQAADGSADLSVKKMPNSRSTEDPERRVELEFFYKNTPVFDLDDLLRASAEVLGKGKLGSTYKATLESGLVVAVKRVKNMNGLSKKEFVQQMQLLGKIRHENLVKIVSFYYSREEKLVIYEFLPNGNLFDLLHENRGVGRIPLDWTSRFSIIKEIAKAVAFLHQTLHSHRVPHANLKSSNVLVLRDNNVYHAKLTDFGFLPLLPSRKGSERLAIAKSPEFSQGKKLTHKADVYCFGVILLEIITGKIPAEISPGNDETIEDLSDWVRMVVNNDWSTDILDVEILASREGHDEMLKLTELALECTDNAPEKRPRMTEILRRIEEIEPRIEEND</sequence>
<reference evidence="1 2" key="1">
    <citation type="journal article" date="2023" name="Science">
        <title>Complex scaffold remodeling in plant triterpene biosynthesis.</title>
        <authorList>
            <person name="De La Pena R."/>
            <person name="Hodgson H."/>
            <person name="Liu J.C."/>
            <person name="Stephenson M.J."/>
            <person name="Martin A.C."/>
            <person name="Owen C."/>
            <person name="Harkess A."/>
            <person name="Leebens-Mack J."/>
            <person name="Jimenez L.E."/>
            <person name="Osbourn A."/>
            <person name="Sattely E.S."/>
        </authorList>
    </citation>
    <scope>NUCLEOTIDE SEQUENCE [LARGE SCALE GENOMIC DNA]</scope>
    <source>
        <strain evidence="2">cv. JPN11</strain>
        <tissue evidence="1">Leaf</tissue>
    </source>
</reference>
<keyword evidence="1" id="KW-0808">Transferase</keyword>
<evidence type="ECO:0000313" key="1">
    <source>
        <dbReference type="EMBL" id="KAJ4713718.1"/>
    </source>
</evidence>
<gene>
    <name evidence="1" type="ORF">OWV82_015773</name>
</gene>
<keyword evidence="1" id="KW-0675">Receptor</keyword>
<dbReference type="EMBL" id="CM051401">
    <property type="protein sequence ID" value="KAJ4713718.1"/>
    <property type="molecule type" value="Genomic_DNA"/>
</dbReference>